<dbReference type="InterPro" id="IPR011047">
    <property type="entry name" value="Quinoprotein_ADH-like_sf"/>
</dbReference>
<dbReference type="OMA" id="FHVPSNC"/>
<feature type="compositionally biased region" description="Polar residues" evidence="1">
    <location>
        <begin position="830"/>
        <end position="840"/>
    </location>
</feature>
<feature type="compositionally biased region" description="Low complexity" evidence="1">
    <location>
        <begin position="1276"/>
        <end position="1301"/>
    </location>
</feature>
<feature type="compositionally biased region" description="Low complexity" evidence="1">
    <location>
        <begin position="563"/>
        <end position="596"/>
    </location>
</feature>
<evidence type="ECO:0000313" key="2">
    <source>
        <dbReference type="EMBL" id="KPA75338.1"/>
    </source>
</evidence>
<feature type="compositionally biased region" description="Basic and acidic residues" evidence="1">
    <location>
        <begin position="787"/>
        <end position="796"/>
    </location>
</feature>
<keyword evidence="3" id="KW-1185">Reference proteome</keyword>
<feature type="compositionally biased region" description="Basic residues" evidence="1">
    <location>
        <begin position="1066"/>
        <end position="1078"/>
    </location>
</feature>
<dbReference type="GeneID" id="26908915"/>
<name>A0A0N0DRY5_LEPPY</name>
<feature type="compositionally biased region" description="Low complexity" evidence="1">
    <location>
        <begin position="931"/>
        <end position="940"/>
    </location>
</feature>
<feature type="region of interest" description="Disordered" evidence="1">
    <location>
        <begin position="160"/>
        <end position="213"/>
    </location>
</feature>
<proteinExistence type="predicted"/>
<feature type="region of interest" description="Disordered" evidence="1">
    <location>
        <begin position="741"/>
        <end position="979"/>
    </location>
</feature>
<feature type="non-terminal residue" evidence="2">
    <location>
        <position position="1496"/>
    </location>
</feature>
<sequence>MQHTSDSFDAASRPHLQREHPCSPSPVSHDATSGDSPAVKVLKGMGPQPFLRQRRLPSILLDSWEFRKLAPEGSVLANAMVSYDVDDDGVEEVIVGTTEGLLCVVKPDCRAPLFPRVLAATISVVLYTPIQKRLVLVTLEGQCEVIDYFLCPAHQLPQHGRTRTPSCGADGGALTHQSTESTTSSSRSPHNININSSSSGGGAAVSASLSPGAGNPLSAPPNSTLWSNRSHTSTRHPLLYETAVQSTTSPTHVFHVPSNCLCADLSTDAEASLIFLGSYDRRFYVYAIATGSCLLSLFVHDPITSVKAFAVPAAAAHGRKTPTSSSSISIYDCTGKHGGRSRTGANRARERRRNSAEVSTHTVEYRSPGPSSQLYVPLVFVATPTHLILLPAGLNELQQWRKLQPKTAHLPLTVQLHGDTPSEQLGQSSTPGGSRGLPASTPSKAPAALRQNLLSSGEDASHRPRNGATAVAAGADGGAGGRGVTAPMTMNSEAEPSYTCGDGGAGAAAAAATPNNGGGRRPPRGLSGPPACEGETPLPLASSSSSLSRSSGTQRGGDAVALPPRSFSAAPSPGAGAAAAGGKHSSNSSSRRGLAGNAEGAVTADGNAVQGSNNTASAAASSAKESRGDGALNAEANAPLSASQQRRLARKRAIQAAEMGRPVLVKPLWALHLGQHTLDVVPLQSSPFPFQRVEDVPLTAAAAATVKVSRASAEAASTSGTERTAVSTVAVNNLHEYRTSLSPASAHHPHHHRRRHSSSSNSRQRHDLARANSTSPFSLDSSSSASDLRDSSDVVEARSSVTQHGGAQHDRLRRRVAHSSRDGGEATDAATVSNIVQGSASVAGWTPDRSGSGRAPTHTSRRRRPPHLQAVQADSGSASDASNDSDDGSSDAGSTSSGVRFRLPGAAEDGGSRREDGEFQEGAVESEHDPSSSSSASYSSTDEDTSNEGDSSNDADEGSSSRNSHSSSSDSSDSEGAAAVDPSLLAKSLARMRVESVPAMLLRRVTAASSTTTTKATKARGAEATSIAPTPHTDKDGVGCITAATALSGGHTSLMDLANVDVRRGHHHARRHRRRHSCSAKPTETSTQFDDAHAADVDASAVGGDGCDVRLPTSVDVAVGASQVAVALSCEDGLAIELRFAVEKFSSLHRRARHRTDGVLCLFDLRHPVCPRQLLGRRRSKHRDRVQHDGGGSGGVGDGAVGRRGRPPYPPPPHPQQQQQQQQQQRSTQPASSPSSPMTVRSFPRMEKPAHRRKANHRGSCPPTSIIYLPLPTPGSAVSRSTSSSPQQQQQQQLSVSSTSRVHSNGAPAGGLDAFGVGASGNKAVMRTCATRNAQASSSSSASAVKGCGRKQDKAASQPQQPPKQLQHRGGDDRDTSIGDSPRSRRREKDEGVVLRARCLWAARLGDSPLVQRARVFSVKDNHHDNAFCTVFVAANGTCYAIDGDTLSVVECSVKEDCSSFTVMAGPYTTMPLPRVDASAFETSPSPGGGGEDADA</sequence>
<feature type="region of interest" description="Disordered" evidence="1">
    <location>
        <begin position="1009"/>
        <end position="1031"/>
    </location>
</feature>
<feature type="compositionally biased region" description="Low complexity" evidence="1">
    <location>
        <begin position="873"/>
        <end position="882"/>
    </location>
</feature>
<feature type="compositionally biased region" description="Polar residues" evidence="1">
    <location>
        <begin position="1080"/>
        <end position="1089"/>
    </location>
</feature>
<feature type="region of interest" description="Disordered" evidence="1">
    <location>
        <begin position="1176"/>
        <end position="1308"/>
    </location>
</feature>
<feature type="compositionally biased region" description="Low complexity" evidence="1">
    <location>
        <begin position="542"/>
        <end position="551"/>
    </location>
</feature>
<feature type="compositionally biased region" description="Basic residues" evidence="1">
    <location>
        <begin position="747"/>
        <end position="757"/>
    </location>
</feature>
<dbReference type="Proteomes" id="UP000037923">
    <property type="component" value="Unassembled WGS sequence"/>
</dbReference>
<feature type="compositionally biased region" description="Low complexity" evidence="1">
    <location>
        <begin position="178"/>
        <end position="213"/>
    </location>
</feature>
<dbReference type="EMBL" id="LGTL01000025">
    <property type="protein sequence ID" value="KPA75338.1"/>
    <property type="molecule type" value="Genomic_DNA"/>
</dbReference>
<feature type="compositionally biased region" description="Acidic residues" evidence="1">
    <location>
        <begin position="941"/>
        <end position="957"/>
    </location>
</feature>
<protein>
    <submittedName>
        <fullName evidence="2">Uncharacterized protein</fullName>
    </submittedName>
</protein>
<organism evidence="2 3">
    <name type="scientific">Leptomonas pyrrhocoris</name>
    <name type="common">Firebug parasite</name>
    <dbReference type="NCBI Taxonomy" id="157538"/>
    <lineage>
        <taxon>Eukaryota</taxon>
        <taxon>Discoba</taxon>
        <taxon>Euglenozoa</taxon>
        <taxon>Kinetoplastea</taxon>
        <taxon>Metakinetoplastina</taxon>
        <taxon>Trypanosomatida</taxon>
        <taxon>Trypanosomatidae</taxon>
        <taxon>Leishmaniinae</taxon>
        <taxon>Leptomonas</taxon>
    </lineage>
</organism>
<dbReference type="VEuPathDB" id="TriTrypDB:LpyrH10_25_1290"/>
<evidence type="ECO:0000313" key="3">
    <source>
        <dbReference type="Proteomes" id="UP000037923"/>
    </source>
</evidence>
<dbReference type="OrthoDB" id="9996127at2759"/>
<comment type="caution">
    <text evidence="2">The sequence shown here is derived from an EMBL/GenBank/DDBJ whole genome shotgun (WGS) entry which is preliminary data.</text>
</comment>
<feature type="region of interest" description="Disordered" evidence="1">
    <location>
        <begin position="1333"/>
        <end position="1390"/>
    </location>
</feature>
<feature type="compositionally biased region" description="Basic residues" evidence="1">
    <location>
        <begin position="1176"/>
        <end position="1185"/>
    </location>
</feature>
<feature type="compositionally biased region" description="Low complexity" evidence="1">
    <location>
        <begin position="1355"/>
        <end position="1365"/>
    </location>
</feature>
<gene>
    <name evidence="2" type="ORF">ABB37_08631</name>
</gene>
<evidence type="ECO:0000256" key="1">
    <source>
        <dbReference type="SAM" id="MobiDB-lite"/>
    </source>
</evidence>
<feature type="compositionally biased region" description="Gly residues" evidence="1">
    <location>
        <begin position="1189"/>
        <end position="1202"/>
    </location>
</feature>
<feature type="compositionally biased region" description="Polar residues" evidence="1">
    <location>
        <begin position="421"/>
        <end position="432"/>
    </location>
</feature>
<feature type="region of interest" description="Disordered" evidence="1">
    <location>
        <begin position="1"/>
        <end position="39"/>
    </location>
</feature>
<feature type="compositionally biased region" description="Low complexity" evidence="1">
    <location>
        <begin position="960"/>
        <end position="971"/>
    </location>
</feature>
<feature type="region of interest" description="Disordered" evidence="1">
    <location>
        <begin position="318"/>
        <end position="367"/>
    </location>
</feature>
<dbReference type="SUPFAM" id="SSF50998">
    <property type="entry name" value="Quinoprotein alcohol dehydrogenase-like"/>
    <property type="match status" value="1"/>
</dbReference>
<feature type="region of interest" description="Disordered" evidence="1">
    <location>
        <begin position="1066"/>
        <end position="1089"/>
    </location>
</feature>
<feature type="region of interest" description="Disordered" evidence="1">
    <location>
        <begin position="456"/>
        <end position="630"/>
    </location>
</feature>
<reference evidence="2 3" key="1">
    <citation type="submission" date="2015-07" db="EMBL/GenBank/DDBJ databases">
        <title>High-quality genome of monoxenous trypanosomatid Leptomonas pyrrhocoris.</title>
        <authorList>
            <person name="Flegontov P."/>
            <person name="Butenko A."/>
            <person name="Firsov S."/>
            <person name="Vlcek C."/>
            <person name="Logacheva M.D."/>
            <person name="Field M."/>
            <person name="Filatov D."/>
            <person name="Flegontova O."/>
            <person name="Gerasimov E."/>
            <person name="Jackson A.P."/>
            <person name="Kelly S."/>
            <person name="Opperdoes F."/>
            <person name="O'Reilly A."/>
            <person name="Votypka J."/>
            <person name="Yurchenko V."/>
            <person name="Lukes J."/>
        </authorList>
    </citation>
    <scope>NUCLEOTIDE SEQUENCE [LARGE SCALE GENOMIC DNA]</scope>
    <source>
        <strain evidence="2">H10</strain>
    </source>
</reference>
<dbReference type="RefSeq" id="XP_015653777.1">
    <property type="nucleotide sequence ID" value="XM_015807695.1"/>
</dbReference>
<feature type="compositionally biased region" description="Low complexity" evidence="1">
    <location>
        <begin position="773"/>
        <end position="786"/>
    </location>
</feature>
<feature type="compositionally biased region" description="Low complexity" evidence="1">
    <location>
        <begin position="1216"/>
        <end position="1237"/>
    </location>
</feature>
<feature type="region of interest" description="Disordered" evidence="1">
    <location>
        <begin position="418"/>
        <end position="444"/>
    </location>
</feature>
<accession>A0A0N0DRY5</accession>